<keyword evidence="3" id="KW-1185">Reference proteome</keyword>
<evidence type="ECO:0000256" key="1">
    <source>
        <dbReference type="SAM" id="MobiDB-lite"/>
    </source>
</evidence>
<name>A0AAV5RIP9_STABA</name>
<sequence>MPLVSTTEPEDFTNRTKMIITTVVGHLMRTFRSKVEDQDLVPFSIFILMRTFMLAGIARFHHAPEEKYQDAILYRGIYSGLKLSCTKRQMGKILPECYSTMLSPDIAATLINNHCTLIELREYMESIPSVATSPTYKVFLFKQLAQMPTWASKYQDHNLNDTIMEYHLRLLELSRRTTLSLGLHWLSALSINRSYRTDKILDYLDSRDTSEEKFHVEIDELLSEFQVSKKLSLSMDNRRFLRRAQLKVLLTEHFESISHVYRNLTAEKPSTESPSQIAAYKSTQRRQDNPQTTTHCPHRENHPNCAIKKLNPQDWVKGYKVLYYYACLNTRLRLNCTFKQSESTTLDNLITEGNFGRTKFFVHQIFGDNNFEPNKSFRRQIDTPFISQKLKWNGQFVRDKPAQPEKDF</sequence>
<dbReference type="Proteomes" id="UP001362899">
    <property type="component" value="Unassembled WGS sequence"/>
</dbReference>
<dbReference type="EMBL" id="BTGC01000003">
    <property type="protein sequence ID" value="GMM50902.1"/>
    <property type="molecule type" value="Genomic_DNA"/>
</dbReference>
<protein>
    <submittedName>
        <fullName evidence="2">Uncharacterized protein</fullName>
    </submittedName>
</protein>
<dbReference type="AlphaFoldDB" id="A0AAV5RIP9"/>
<organism evidence="2 3">
    <name type="scientific">Starmerella bacillaris</name>
    <name type="common">Yeast</name>
    <name type="synonym">Candida zemplinina</name>
    <dbReference type="NCBI Taxonomy" id="1247836"/>
    <lineage>
        <taxon>Eukaryota</taxon>
        <taxon>Fungi</taxon>
        <taxon>Dikarya</taxon>
        <taxon>Ascomycota</taxon>
        <taxon>Saccharomycotina</taxon>
        <taxon>Dipodascomycetes</taxon>
        <taxon>Dipodascales</taxon>
        <taxon>Trichomonascaceae</taxon>
        <taxon>Starmerella</taxon>
    </lineage>
</organism>
<gene>
    <name evidence="2" type="ORF">DASB73_018600</name>
</gene>
<comment type="caution">
    <text evidence="2">The sequence shown here is derived from an EMBL/GenBank/DDBJ whole genome shotgun (WGS) entry which is preliminary data.</text>
</comment>
<proteinExistence type="predicted"/>
<evidence type="ECO:0000313" key="3">
    <source>
        <dbReference type="Proteomes" id="UP001362899"/>
    </source>
</evidence>
<feature type="region of interest" description="Disordered" evidence="1">
    <location>
        <begin position="281"/>
        <end position="303"/>
    </location>
</feature>
<accession>A0AAV5RIP9</accession>
<evidence type="ECO:0000313" key="2">
    <source>
        <dbReference type="EMBL" id="GMM50902.1"/>
    </source>
</evidence>
<reference evidence="2 3" key="1">
    <citation type="journal article" date="2023" name="Elife">
        <title>Identification of key yeast species and microbe-microbe interactions impacting larval growth of Drosophila in the wild.</title>
        <authorList>
            <person name="Mure A."/>
            <person name="Sugiura Y."/>
            <person name="Maeda R."/>
            <person name="Honda K."/>
            <person name="Sakurai N."/>
            <person name="Takahashi Y."/>
            <person name="Watada M."/>
            <person name="Katoh T."/>
            <person name="Gotoh A."/>
            <person name="Gotoh Y."/>
            <person name="Taniguchi I."/>
            <person name="Nakamura K."/>
            <person name="Hayashi T."/>
            <person name="Katayama T."/>
            <person name="Uemura T."/>
            <person name="Hattori Y."/>
        </authorList>
    </citation>
    <scope>NUCLEOTIDE SEQUENCE [LARGE SCALE GENOMIC DNA]</scope>
    <source>
        <strain evidence="2 3">SB-73</strain>
    </source>
</reference>